<dbReference type="EMBL" id="RDQH01000338">
    <property type="protein sequence ID" value="RXH81102.1"/>
    <property type="molecule type" value="Genomic_DNA"/>
</dbReference>
<dbReference type="AlphaFoldDB" id="A0A498IG25"/>
<protein>
    <recommendedName>
        <fullName evidence="3">RNase H type-1 domain-containing protein</fullName>
    </recommendedName>
</protein>
<proteinExistence type="predicted"/>
<gene>
    <name evidence="1" type="ORF">DVH24_005016</name>
</gene>
<accession>A0A498IG25</accession>
<evidence type="ECO:0000313" key="2">
    <source>
        <dbReference type="Proteomes" id="UP000290289"/>
    </source>
</evidence>
<reference evidence="1 2" key="1">
    <citation type="submission" date="2018-10" db="EMBL/GenBank/DDBJ databases">
        <title>A high-quality apple genome assembly.</title>
        <authorList>
            <person name="Hu J."/>
        </authorList>
    </citation>
    <scope>NUCLEOTIDE SEQUENCE [LARGE SCALE GENOMIC DNA]</scope>
    <source>
        <strain evidence="2">cv. HFTH1</strain>
        <tissue evidence="1">Young leaf</tissue>
    </source>
</reference>
<keyword evidence="2" id="KW-1185">Reference proteome</keyword>
<dbReference type="Proteomes" id="UP000290289">
    <property type="component" value="Chromosome 12"/>
</dbReference>
<comment type="caution">
    <text evidence="1">The sequence shown here is derived from an EMBL/GenBank/DDBJ whole genome shotgun (WGS) entry which is preliminary data.</text>
</comment>
<sequence>MRHWASKNNALEYKSRRFKKICVEGDSKLVIDNILGSYNVPSLLKIIIKDIKNLAASLI</sequence>
<name>A0A498IG25_MALDO</name>
<evidence type="ECO:0008006" key="3">
    <source>
        <dbReference type="Google" id="ProtNLM"/>
    </source>
</evidence>
<organism evidence="1 2">
    <name type="scientific">Malus domestica</name>
    <name type="common">Apple</name>
    <name type="synonym">Pyrus malus</name>
    <dbReference type="NCBI Taxonomy" id="3750"/>
    <lineage>
        <taxon>Eukaryota</taxon>
        <taxon>Viridiplantae</taxon>
        <taxon>Streptophyta</taxon>
        <taxon>Embryophyta</taxon>
        <taxon>Tracheophyta</taxon>
        <taxon>Spermatophyta</taxon>
        <taxon>Magnoliopsida</taxon>
        <taxon>eudicotyledons</taxon>
        <taxon>Gunneridae</taxon>
        <taxon>Pentapetalae</taxon>
        <taxon>rosids</taxon>
        <taxon>fabids</taxon>
        <taxon>Rosales</taxon>
        <taxon>Rosaceae</taxon>
        <taxon>Amygdaloideae</taxon>
        <taxon>Maleae</taxon>
        <taxon>Malus</taxon>
    </lineage>
</organism>
<evidence type="ECO:0000313" key="1">
    <source>
        <dbReference type="EMBL" id="RXH81102.1"/>
    </source>
</evidence>